<dbReference type="STRING" id="322095.HMPREF3185_00687"/>
<reference evidence="2" key="1">
    <citation type="submission" date="2016-01" db="EMBL/GenBank/DDBJ databases">
        <authorList>
            <person name="Mitreva M."/>
            <person name="Pepin K.H."/>
            <person name="Mihindukulasuriya K.A."/>
            <person name="Fulton R."/>
            <person name="Fronick C."/>
            <person name="O'Laughlin M."/>
            <person name="Miner T."/>
            <person name="Herter B."/>
            <person name="Rosa B.A."/>
            <person name="Cordes M."/>
            <person name="Tomlinson C."/>
            <person name="Wollam A."/>
            <person name="Palsikar V.B."/>
            <person name="Mardis E.R."/>
            <person name="Wilson R.K."/>
        </authorList>
    </citation>
    <scope>NUCLEOTIDE SEQUENCE [LARGE SCALE GENOMIC DNA]</scope>
    <source>
        <strain evidence="2">KA00683</strain>
    </source>
</reference>
<evidence type="ECO:0000313" key="2">
    <source>
        <dbReference type="Proteomes" id="UP000070224"/>
    </source>
</evidence>
<evidence type="ECO:0000313" key="1">
    <source>
        <dbReference type="EMBL" id="KXB77030.1"/>
    </source>
</evidence>
<name>A0A134BAX7_9PORP</name>
<dbReference type="PATRIC" id="fig|322095.3.peg.679"/>
<protein>
    <submittedName>
        <fullName evidence="1">Uncharacterized protein</fullName>
    </submittedName>
</protein>
<accession>A0A134BAX7</accession>
<keyword evidence="2" id="KW-1185">Reference proteome</keyword>
<organism evidence="1 2">
    <name type="scientific">Porphyromonas somerae</name>
    <dbReference type="NCBI Taxonomy" id="322095"/>
    <lineage>
        <taxon>Bacteria</taxon>
        <taxon>Pseudomonadati</taxon>
        <taxon>Bacteroidota</taxon>
        <taxon>Bacteroidia</taxon>
        <taxon>Bacteroidales</taxon>
        <taxon>Porphyromonadaceae</taxon>
        <taxon>Porphyromonas</taxon>
    </lineage>
</organism>
<dbReference type="AlphaFoldDB" id="A0A134BAX7"/>
<proteinExistence type="predicted"/>
<sequence>MSSTGQHSDQYWFIFHPRNHLTQSPLQRHIFIHKEVPELTTQAHPLKSLGYLNICLNFAVSYEYTRGHYAGEAHQSGPRVVREAGVNPAQYPLL</sequence>
<gene>
    <name evidence="1" type="ORF">HMPREF3185_00687</name>
</gene>
<dbReference type="Proteomes" id="UP000070224">
    <property type="component" value="Unassembled WGS sequence"/>
</dbReference>
<dbReference type="EMBL" id="LSDK01000050">
    <property type="protein sequence ID" value="KXB77030.1"/>
    <property type="molecule type" value="Genomic_DNA"/>
</dbReference>
<comment type="caution">
    <text evidence="1">The sequence shown here is derived from an EMBL/GenBank/DDBJ whole genome shotgun (WGS) entry which is preliminary data.</text>
</comment>